<dbReference type="Proteomes" id="UP000298471">
    <property type="component" value="Unassembled WGS sequence"/>
</dbReference>
<dbReference type="InterPro" id="IPR003615">
    <property type="entry name" value="HNH_nuc"/>
</dbReference>
<dbReference type="AlphaFoldDB" id="A0A4Z0PUE8"/>
<evidence type="ECO:0000313" key="3">
    <source>
        <dbReference type="EMBL" id="TGE20909.1"/>
    </source>
</evidence>
<comment type="caution">
    <text evidence="3">The sequence shown here is derived from an EMBL/GenBank/DDBJ whole genome shotgun (WGS) entry which is preliminary data.</text>
</comment>
<evidence type="ECO:0000313" key="4">
    <source>
        <dbReference type="Proteomes" id="UP000298471"/>
    </source>
</evidence>
<reference evidence="3 4" key="1">
    <citation type="submission" date="2019-04" db="EMBL/GenBank/DDBJ databases">
        <authorList>
            <person name="Feng G."/>
            <person name="Zhang J."/>
            <person name="Zhu H."/>
        </authorList>
    </citation>
    <scope>NUCLEOTIDE SEQUENCE [LARGE SCALE GENOMIC DNA]</scope>
    <source>
        <strain evidence="3 4">9PBR-1</strain>
    </source>
</reference>
<name>A0A4Z0PUE8_9BACT</name>
<evidence type="ECO:0000259" key="2">
    <source>
        <dbReference type="Pfam" id="PF13392"/>
    </source>
</evidence>
<dbReference type="GO" id="GO:0004519">
    <property type="term" value="F:endonuclease activity"/>
    <property type="evidence" value="ECO:0007669"/>
    <property type="project" value="UniProtKB-KW"/>
</dbReference>
<dbReference type="InterPro" id="IPR044925">
    <property type="entry name" value="His-Me_finger_sf"/>
</dbReference>
<evidence type="ECO:0000256" key="1">
    <source>
        <dbReference type="SAM" id="MobiDB-lite"/>
    </source>
</evidence>
<protein>
    <submittedName>
        <fullName evidence="3">HNH endonuclease</fullName>
    </submittedName>
</protein>
<feature type="domain" description="HNH nuclease" evidence="2">
    <location>
        <begin position="70"/>
        <end position="102"/>
    </location>
</feature>
<keyword evidence="3" id="KW-0540">Nuclease</keyword>
<keyword evidence="3" id="KW-0255">Endonuclease</keyword>
<organism evidence="3 4">
    <name type="scientific">Hymenobacter metallicola</name>
    <dbReference type="NCBI Taxonomy" id="2563114"/>
    <lineage>
        <taxon>Bacteria</taxon>
        <taxon>Pseudomonadati</taxon>
        <taxon>Bacteroidota</taxon>
        <taxon>Cytophagia</taxon>
        <taxon>Cytophagales</taxon>
        <taxon>Hymenobacteraceae</taxon>
        <taxon>Hymenobacter</taxon>
    </lineage>
</organism>
<keyword evidence="3" id="KW-0378">Hydrolase</keyword>
<sequence length="160" mass="18055">MKSSPSGLVLPTHRQPRPSFEQRFWAKVDKTESCWNWTGAINIMGYGAIRHQAGPTRETRSVKKAPWVSYELHIGPVPEGVPLLHTCGNRRCVRPDHLALGSPDSLPRKRGPKPRTSCPRGHAYTPESTYVYQGSRSCRTCRRIRSQQAAAARRAARQKR</sequence>
<dbReference type="EMBL" id="SRMB01000009">
    <property type="protein sequence ID" value="TGE20909.1"/>
    <property type="molecule type" value="Genomic_DNA"/>
</dbReference>
<accession>A0A4Z0PUE8</accession>
<proteinExistence type="predicted"/>
<keyword evidence="4" id="KW-1185">Reference proteome</keyword>
<gene>
    <name evidence="3" type="ORF">E5K02_25240</name>
</gene>
<dbReference type="SUPFAM" id="SSF54060">
    <property type="entry name" value="His-Me finger endonucleases"/>
    <property type="match status" value="1"/>
</dbReference>
<dbReference type="OrthoDB" id="886862at2"/>
<feature type="region of interest" description="Disordered" evidence="1">
    <location>
        <begin position="98"/>
        <end position="124"/>
    </location>
</feature>
<dbReference type="Pfam" id="PF13392">
    <property type="entry name" value="HNH_3"/>
    <property type="match status" value="1"/>
</dbReference>